<keyword evidence="1" id="KW-0472">Membrane</keyword>
<accession>A0A1E5E361</accession>
<feature type="transmembrane region" description="Helical" evidence="1">
    <location>
        <begin position="7"/>
        <end position="28"/>
    </location>
</feature>
<evidence type="ECO:0000313" key="3">
    <source>
        <dbReference type="Proteomes" id="UP000094070"/>
    </source>
</evidence>
<dbReference type="AlphaFoldDB" id="A0A1E5E361"/>
<comment type="caution">
    <text evidence="2">The sequence shown here is derived from an EMBL/GenBank/DDBJ whole genome shotgun (WGS) entry which is preliminary data.</text>
</comment>
<feature type="transmembrane region" description="Helical" evidence="1">
    <location>
        <begin position="34"/>
        <end position="54"/>
    </location>
</feature>
<keyword evidence="3" id="KW-1185">Reference proteome</keyword>
<keyword evidence="1" id="KW-0812">Transmembrane</keyword>
<keyword evidence="1" id="KW-1133">Transmembrane helix</keyword>
<dbReference type="EMBL" id="AJYK02000052">
    <property type="protein sequence ID" value="OEF26113.1"/>
    <property type="molecule type" value="Genomic_DNA"/>
</dbReference>
<dbReference type="PANTHER" id="PTHR38775">
    <property type="entry name" value="INNER MEMBRANE PROTEIN-RELATED"/>
    <property type="match status" value="1"/>
</dbReference>
<dbReference type="OrthoDB" id="6401986at2"/>
<evidence type="ECO:0000256" key="1">
    <source>
        <dbReference type="SAM" id="Phobius"/>
    </source>
</evidence>
<evidence type="ECO:0000313" key="2">
    <source>
        <dbReference type="EMBL" id="OEF26113.1"/>
    </source>
</evidence>
<gene>
    <name evidence="2" type="ORF">A1QC_07520</name>
</gene>
<dbReference type="InterPro" id="IPR009525">
    <property type="entry name" value="DUF1145"/>
</dbReference>
<sequence>MKKIMHIVAKLFMLLVWGVFIANLIQPFPGLTHVALNVMAIFMLFMHALQSLLFSGDALGKDVKLTRWEKFSIFLFGTFALIDIKNKYLK</sequence>
<dbReference type="STRING" id="1188252.A1QC_07520"/>
<name>A0A1E5E361_9VIBR</name>
<proteinExistence type="predicted"/>
<protein>
    <recommendedName>
        <fullName evidence="4">DUF1145 domain-containing protein</fullName>
    </recommendedName>
</protein>
<dbReference type="Pfam" id="PF06611">
    <property type="entry name" value="DUF1145"/>
    <property type="match status" value="1"/>
</dbReference>
<dbReference type="PANTHER" id="PTHR38775:SF1">
    <property type="entry name" value="INNER MEMBRANE PROTEIN"/>
    <property type="match status" value="1"/>
</dbReference>
<dbReference type="eggNOG" id="COG3776">
    <property type="taxonomic scope" value="Bacteria"/>
</dbReference>
<dbReference type="Proteomes" id="UP000094070">
    <property type="component" value="Unassembled WGS sequence"/>
</dbReference>
<evidence type="ECO:0008006" key="4">
    <source>
        <dbReference type="Google" id="ProtNLM"/>
    </source>
</evidence>
<organism evidence="2 3">
    <name type="scientific">Vibrio rumoiensis 1S-45</name>
    <dbReference type="NCBI Taxonomy" id="1188252"/>
    <lineage>
        <taxon>Bacteria</taxon>
        <taxon>Pseudomonadati</taxon>
        <taxon>Pseudomonadota</taxon>
        <taxon>Gammaproteobacteria</taxon>
        <taxon>Vibrionales</taxon>
        <taxon>Vibrionaceae</taxon>
        <taxon>Vibrio</taxon>
    </lineage>
</organism>
<dbReference type="RefSeq" id="WP_017024304.1">
    <property type="nucleotide sequence ID" value="NZ_AJYK02000052.1"/>
</dbReference>
<reference evidence="2 3" key="1">
    <citation type="journal article" date="2012" name="Science">
        <title>Ecological populations of bacteria act as socially cohesive units of antibiotic production and resistance.</title>
        <authorList>
            <person name="Cordero O.X."/>
            <person name="Wildschutte H."/>
            <person name="Kirkup B."/>
            <person name="Proehl S."/>
            <person name="Ngo L."/>
            <person name="Hussain F."/>
            <person name="Le Roux F."/>
            <person name="Mincer T."/>
            <person name="Polz M.F."/>
        </authorList>
    </citation>
    <scope>NUCLEOTIDE SEQUENCE [LARGE SCALE GENOMIC DNA]</scope>
    <source>
        <strain evidence="2 3">1S-45</strain>
    </source>
</reference>